<dbReference type="OrthoDB" id="4368973at2"/>
<dbReference type="PANTHER" id="PTHR33371:SF15">
    <property type="entry name" value="LIPOPROTEIN LPRN"/>
    <property type="match status" value="1"/>
</dbReference>
<evidence type="ECO:0000256" key="1">
    <source>
        <dbReference type="SAM" id="SignalP"/>
    </source>
</evidence>
<keyword evidence="5" id="KW-1185">Reference proteome</keyword>
<feature type="chain" id="PRO_5039724400" evidence="1">
    <location>
        <begin position="20"/>
        <end position="360"/>
    </location>
</feature>
<evidence type="ECO:0000259" key="3">
    <source>
        <dbReference type="Pfam" id="PF11887"/>
    </source>
</evidence>
<accession>U5EJH2</accession>
<reference evidence="4 5" key="1">
    <citation type="journal article" date="2014" name="BMC Genomics">
        <title>Genome based analysis of type-I polyketide synthase and nonribosomal peptide synthetase gene clusters in seven strains of five representative Nocardia species.</title>
        <authorList>
            <person name="Komaki H."/>
            <person name="Ichikawa N."/>
            <person name="Hosoyama A."/>
            <person name="Takahashi-Nakaguchi A."/>
            <person name="Matsuzawa T."/>
            <person name="Suzuki K."/>
            <person name="Fujita N."/>
            <person name="Gonoi T."/>
        </authorList>
    </citation>
    <scope>NUCLEOTIDE SEQUENCE [LARGE SCALE GENOMIC DNA]</scope>
    <source>
        <strain evidence="4 5">NBRC 15531</strain>
    </source>
</reference>
<dbReference type="InterPro" id="IPR003399">
    <property type="entry name" value="Mce/MlaD"/>
</dbReference>
<name>U5EJH2_NOCAS</name>
<dbReference type="Pfam" id="PF11887">
    <property type="entry name" value="Mce4_CUP1"/>
    <property type="match status" value="1"/>
</dbReference>
<evidence type="ECO:0000313" key="4">
    <source>
        <dbReference type="EMBL" id="GAD86546.1"/>
    </source>
</evidence>
<feature type="signal peptide" evidence="1">
    <location>
        <begin position="1"/>
        <end position="19"/>
    </location>
</feature>
<evidence type="ECO:0000313" key="5">
    <source>
        <dbReference type="Proteomes" id="UP000017048"/>
    </source>
</evidence>
<dbReference type="GO" id="GO:0005576">
    <property type="term" value="C:extracellular region"/>
    <property type="evidence" value="ECO:0007669"/>
    <property type="project" value="TreeGrafter"/>
</dbReference>
<organism evidence="4 5">
    <name type="scientific">Nocardia asteroides NBRC 15531</name>
    <dbReference type="NCBI Taxonomy" id="1110697"/>
    <lineage>
        <taxon>Bacteria</taxon>
        <taxon>Bacillati</taxon>
        <taxon>Actinomycetota</taxon>
        <taxon>Actinomycetes</taxon>
        <taxon>Mycobacteriales</taxon>
        <taxon>Nocardiaceae</taxon>
        <taxon>Nocardia</taxon>
    </lineage>
</organism>
<sequence>MSHSLSRAAVLALTICSVAGCTMTVDSMPLPKPGLDGPTYTVRAMFDNALNLPDRAHVKAGGTDIGIVTGLDTTDFVATVELEIRADVRLPRGSRAELRQPTPLGDIYVAVVLPELRPGTPMLADGDVIDQDHTSAGASVEELMMSLSMLLNGGALSQVARITSESNSIFEGRGPQLSHLLTELTATLTALNERTGQIDAVLHGLDSLSVTLNQRRAELGQAADTFPPLISVLTENNRAITELTTEVSTTLGALGEFTSTSSADFVGLFESVQALMSGFTQMGDHLAGALDELHALHPALLATTQGTSLAVAATVSYLSVGALTDPQGSRLPDGSDPGAFLGSLAEVLARVIGRLQGGGR</sequence>
<comment type="caution">
    <text evidence="4">The sequence shown here is derived from an EMBL/GenBank/DDBJ whole genome shotgun (WGS) entry which is preliminary data.</text>
</comment>
<dbReference type="Proteomes" id="UP000017048">
    <property type="component" value="Unassembled WGS sequence"/>
</dbReference>
<feature type="domain" description="Mce/MlaD" evidence="2">
    <location>
        <begin position="38"/>
        <end position="111"/>
    </location>
</feature>
<dbReference type="GeneID" id="91517127"/>
<proteinExistence type="predicted"/>
<dbReference type="InterPro" id="IPR052336">
    <property type="entry name" value="MlaD_Phospholipid_Transporter"/>
</dbReference>
<dbReference type="eggNOG" id="COG1463">
    <property type="taxonomic scope" value="Bacteria"/>
</dbReference>
<dbReference type="InterPro" id="IPR024516">
    <property type="entry name" value="Mce_C"/>
</dbReference>
<dbReference type="AlphaFoldDB" id="U5EJH2"/>
<dbReference type="RefSeq" id="WP_022567000.1">
    <property type="nucleotide sequence ID" value="NZ_BAFO02000032.1"/>
</dbReference>
<dbReference type="STRING" id="1824.SAMN05444423_10280"/>
<gene>
    <name evidence="4" type="primary">mceE</name>
    <name evidence="4" type="ORF">NCAST_32_10330</name>
</gene>
<dbReference type="PANTHER" id="PTHR33371">
    <property type="entry name" value="INTERMEMBRANE PHOSPHOLIPID TRANSPORT SYSTEM BINDING PROTEIN MLAD-RELATED"/>
    <property type="match status" value="1"/>
</dbReference>
<keyword evidence="1" id="KW-0732">Signal</keyword>
<protein>
    <submittedName>
        <fullName evidence="4">Mce family protein</fullName>
    </submittedName>
</protein>
<dbReference type="EMBL" id="BAFO02000032">
    <property type="protein sequence ID" value="GAD86546.1"/>
    <property type="molecule type" value="Genomic_DNA"/>
</dbReference>
<dbReference type="NCBIfam" id="TIGR00996">
    <property type="entry name" value="Mtu_fam_mce"/>
    <property type="match status" value="1"/>
</dbReference>
<dbReference type="InterPro" id="IPR005693">
    <property type="entry name" value="Mce"/>
</dbReference>
<evidence type="ECO:0000259" key="2">
    <source>
        <dbReference type="Pfam" id="PF02470"/>
    </source>
</evidence>
<dbReference type="PROSITE" id="PS51257">
    <property type="entry name" value="PROKAR_LIPOPROTEIN"/>
    <property type="match status" value="1"/>
</dbReference>
<feature type="domain" description="Mammalian cell entry C-terminal" evidence="3">
    <location>
        <begin position="123"/>
        <end position="306"/>
    </location>
</feature>
<dbReference type="Pfam" id="PF02470">
    <property type="entry name" value="MlaD"/>
    <property type="match status" value="1"/>
</dbReference>